<dbReference type="Proteomes" id="UP000053573">
    <property type="component" value="Unassembled WGS sequence"/>
</dbReference>
<organism evidence="2 3">
    <name type="scientific">Blastomyces silverae</name>
    <dbReference type="NCBI Taxonomy" id="2060906"/>
    <lineage>
        <taxon>Eukaryota</taxon>
        <taxon>Fungi</taxon>
        <taxon>Dikarya</taxon>
        <taxon>Ascomycota</taxon>
        <taxon>Pezizomycotina</taxon>
        <taxon>Eurotiomycetes</taxon>
        <taxon>Eurotiomycetidae</taxon>
        <taxon>Onygenales</taxon>
        <taxon>Ajellomycetaceae</taxon>
        <taxon>Blastomyces</taxon>
    </lineage>
</organism>
<gene>
    <name evidence="2" type="ORF">EMPG_11073</name>
</gene>
<evidence type="ECO:0000313" key="3">
    <source>
        <dbReference type="Proteomes" id="UP000053573"/>
    </source>
</evidence>
<accession>A0A0H1B375</accession>
<dbReference type="EMBL" id="LDEV01003634">
    <property type="protein sequence ID" value="KLJ05447.1"/>
    <property type="molecule type" value="Genomic_DNA"/>
</dbReference>
<comment type="caution">
    <text evidence="2">The sequence shown here is derived from an EMBL/GenBank/DDBJ whole genome shotgun (WGS) entry which is preliminary data.</text>
</comment>
<sequence>MSWIILEWLILTQSPYLTGTSLLDVAILPLFDSSIHHSVDPSPHMIQVLDPETSCAHLGNLLLNPQPSSAVPQNPTWAGIFDNQLPGIYKALYWPD</sequence>
<proteinExistence type="predicted"/>
<dbReference type="AlphaFoldDB" id="A0A0H1B375"/>
<keyword evidence="3" id="KW-1185">Reference proteome</keyword>
<feature type="chain" id="PRO_5005199245" evidence="1">
    <location>
        <begin position="20"/>
        <end position="96"/>
    </location>
</feature>
<feature type="signal peptide" evidence="1">
    <location>
        <begin position="1"/>
        <end position="19"/>
    </location>
</feature>
<evidence type="ECO:0000256" key="1">
    <source>
        <dbReference type="SAM" id="SignalP"/>
    </source>
</evidence>
<keyword evidence="1" id="KW-0732">Signal</keyword>
<reference evidence="3" key="1">
    <citation type="journal article" date="2015" name="PLoS Genet.">
        <title>The dynamic genome and transcriptome of the human fungal pathogen Blastomyces and close relative Emmonsia.</title>
        <authorList>
            <person name="Munoz J.F."/>
            <person name="Gauthier G.M."/>
            <person name="Desjardins C.A."/>
            <person name="Gallo J.E."/>
            <person name="Holder J."/>
            <person name="Sullivan T.D."/>
            <person name="Marty A.J."/>
            <person name="Carmen J.C."/>
            <person name="Chen Z."/>
            <person name="Ding L."/>
            <person name="Gujja S."/>
            <person name="Magrini V."/>
            <person name="Misas E."/>
            <person name="Mitreva M."/>
            <person name="Priest M."/>
            <person name="Saif S."/>
            <person name="Whiston E.A."/>
            <person name="Young S."/>
            <person name="Zeng Q."/>
            <person name="Goldman W.E."/>
            <person name="Mardis E.R."/>
            <person name="Taylor J.W."/>
            <person name="McEwen J.G."/>
            <person name="Clay O.K."/>
            <person name="Klein B.S."/>
            <person name="Cuomo C.A."/>
        </authorList>
    </citation>
    <scope>NUCLEOTIDE SEQUENCE [LARGE SCALE GENOMIC DNA]</scope>
    <source>
        <strain evidence="3">UAMH 139</strain>
    </source>
</reference>
<evidence type="ECO:0000313" key="2">
    <source>
        <dbReference type="EMBL" id="KLJ05447.1"/>
    </source>
</evidence>
<protein>
    <submittedName>
        <fullName evidence="2">Uncharacterized protein</fullName>
    </submittedName>
</protein>
<name>A0A0H1B375_9EURO</name>